<evidence type="ECO:0000256" key="2">
    <source>
        <dbReference type="ARBA" id="ARBA00022448"/>
    </source>
</evidence>
<evidence type="ECO:0000313" key="6">
    <source>
        <dbReference type="Proteomes" id="UP000252558"/>
    </source>
</evidence>
<dbReference type="GO" id="GO:0015768">
    <property type="term" value="P:maltose transport"/>
    <property type="evidence" value="ECO:0007669"/>
    <property type="project" value="TreeGrafter"/>
</dbReference>
<dbReference type="GO" id="GO:0055052">
    <property type="term" value="C:ATP-binding cassette (ABC) transporter complex, substrate-binding subunit-containing"/>
    <property type="evidence" value="ECO:0007669"/>
    <property type="project" value="TreeGrafter"/>
</dbReference>
<dbReference type="RefSeq" id="WP_114337025.1">
    <property type="nucleotide sequence ID" value="NZ_QPID01000002.1"/>
</dbReference>
<evidence type="ECO:0000256" key="1">
    <source>
        <dbReference type="ARBA" id="ARBA00008520"/>
    </source>
</evidence>
<evidence type="ECO:0000256" key="4">
    <source>
        <dbReference type="SAM" id="SignalP"/>
    </source>
</evidence>
<evidence type="ECO:0000256" key="3">
    <source>
        <dbReference type="ARBA" id="ARBA00022729"/>
    </source>
</evidence>
<protein>
    <submittedName>
        <fullName evidence="5">Extracellular solute-binding protein</fullName>
    </submittedName>
</protein>
<reference evidence="5 6" key="1">
    <citation type="submission" date="2018-07" db="EMBL/GenBank/DDBJ databases">
        <title>Corallincola holothuriorum sp. nov., a new facultative anaerobe isolated from sea cucumber Apostichopus japonicus.</title>
        <authorList>
            <person name="Xia H."/>
        </authorList>
    </citation>
    <scope>NUCLEOTIDE SEQUENCE [LARGE SCALE GENOMIC DNA]</scope>
    <source>
        <strain evidence="5 6">C4</strain>
    </source>
</reference>
<gene>
    <name evidence="5" type="ORF">DU002_03750</name>
</gene>
<keyword evidence="2" id="KW-0813">Transport</keyword>
<sequence>MRLFTRLLVLLSFMSGSLHAAELELWHAHQARAFIEQVVENFTKETGVTVNITPFAPAKVKGELLLGAASGLTPDVVLVPSDFLGLHNELKLTALNSEWNDPALDESARQTTVIAGRQYGVPIIQGNHLMMFYNKKYIPQPAASWKQLAAQQKELKQRAVKAIGWNYGEMYWFVPFLGAFDGWPMDSDKVTLNTPAMIKALNFYRSLSDQGLVPKGCNYDCAQGQFLSGEYAYSINGDWAYSDFKKELGDSLGVALLPTIDGKPLKPMSSSFVLAFPRMQEKSETAEKLKTLARFFQQAENQRYIYEQYRLLPVNDTVFSQIRDNAKGDEKVILEQLALTKAMPSEPAMAITWEALAKGYKRFMDHGYSAEKAAAYMQSLADRELKKYQGK</sequence>
<keyword evidence="6" id="KW-1185">Reference proteome</keyword>
<name>A0A368NN63_9GAMM</name>
<dbReference type="Pfam" id="PF13416">
    <property type="entry name" value="SBP_bac_8"/>
    <property type="match status" value="1"/>
</dbReference>
<accession>A0A368NN63</accession>
<dbReference type="Proteomes" id="UP000252558">
    <property type="component" value="Unassembled WGS sequence"/>
</dbReference>
<feature type="chain" id="PRO_5017068293" evidence="4">
    <location>
        <begin position="21"/>
        <end position="391"/>
    </location>
</feature>
<proteinExistence type="inferred from homology"/>
<dbReference type="EMBL" id="QPID01000002">
    <property type="protein sequence ID" value="RCU51596.1"/>
    <property type="molecule type" value="Genomic_DNA"/>
</dbReference>
<comment type="caution">
    <text evidence="5">The sequence shown here is derived from an EMBL/GenBank/DDBJ whole genome shotgun (WGS) entry which is preliminary data.</text>
</comment>
<dbReference type="GO" id="GO:0042956">
    <property type="term" value="P:maltodextrin transmembrane transport"/>
    <property type="evidence" value="ECO:0007669"/>
    <property type="project" value="TreeGrafter"/>
</dbReference>
<comment type="similarity">
    <text evidence="1">Belongs to the bacterial solute-binding protein 1 family.</text>
</comment>
<dbReference type="AlphaFoldDB" id="A0A368NN63"/>
<dbReference type="InterPro" id="IPR006059">
    <property type="entry name" value="SBP"/>
</dbReference>
<evidence type="ECO:0000313" key="5">
    <source>
        <dbReference type="EMBL" id="RCU51596.1"/>
    </source>
</evidence>
<organism evidence="5 6">
    <name type="scientific">Corallincola holothuriorum</name>
    <dbReference type="NCBI Taxonomy" id="2282215"/>
    <lineage>
        <taxon>Bacteria</taxon>
        <taxon>Pseudomonadati</taxon>
        <taxon>Pseudomonadota</taxon>
        <taxon>Gammaproteobacteria</taxon>
        <taxon>Alteromonadales</taxon>
        <taxon>Psychromonadaceae</taxon>
        <taxon>Corallincola</taxon>
    </lineage>
</organism>
<dbReference type="PANTHER" id="PTHR30061:SF50">
    <property type="entry name" value="MALTOSE_MALTODEXTRIN-BINDING PERIPLASMIC PROTEIN"/>
    <property type="match status" value="1"/>
</dbReference>
<dbReference type="PANTHER" id="PTHR30061">
    <property type="entry name" value="MALTOSE-BINDING PERIPLASMIC PROTEIN"/>
    <property type="match status" value="1"/>
</dbReference>
<feature type="signal peptide" evidence="4">
    <location>
        <begin position="1"/>
        <end position="20"/>
    </location>
</feature>
<dbReference type="OrthoDB" id="9766758at2"/>
<dbReference type="GO" id="GO:1901982">
    <property type="term" value="F:maltose binding"/>
    <property type="evidence" value="ECO:0007669"/>
    <property type="project" value="TreeGrafter"/>
</dbReference>
<dbReference type="SUPFAM" id="SSF53850">
    <property type="entry name" value="Periplasmic binding protein-like II"/>
    <property type="match status" value="1"/>
</dbReference>
<keyword evidence="3 4" id="KW-0732">Signal</keyword>
<dbReference type="Gene3D" id="3.40.190.10">
    <property type="entry name" value="Periplasmic binding protein-like II"/>
    <property type="match status" value="2"/>
</dbReference>